<dbReference type="STRING" id="765420.OSCT_0681"/>
<dbReference type="Pfam" id="PF04203">
    <property type="entry name" value="Sortase"/>
    <property type="match status" value="1"/>
</dbReference>
<protein>
    <submittedName>
        <fullName evidence="3">Peptidase C60 sortase A and B</fullName>
    </submittedName>
</protein>
<evidence type="ECO:0000256" key="2">
    <source>
        <dbReference type="SAM" id="Phobius"/>
    </source>
</evidence>
<dbReference type="GO" id="GO:0016787">
    <property type="term" value="F:hydrolase activity"/>
    <property type="evidence" value="ECO:0007669"/>
    <property type="project" value="UniProtKB-KW"/>
</dbReference>
<dbReference type="HOGENOM" id="CLU_1105965_0_0_0"/>
<keyword evidence="2" id="KW-1133">Transmembrane helix</keyword>
<dbReference type="SUPFAM" id="SSF63817">
    <property type="entry name" value="Sortase"/>
    <property type="match status" value="1"/>
</dbReference>
<dbReference type="eggNOG" id="COG3764">
    <property type="taxonomic scope" value="Bacteria"/>
</dbReference>
<proteinExistence type="predicted"/>
<sequence>MLTQDHSPTTSIPRPRRPRSLAHQRLRWTLANLLMFIGIYLLLYVGGLYVEMEYERQAARGDSDMILPGTLLANGVAAATAHPVVIPAATSHAILPLPQLNYTDGSISSALPNRQQLSHTSSVERLIIPSIALDYKVVEVGWSNQEIDGQTVAVWDVANYAVGQHRGSANPGEGGNVVLTGHVGGYGHVFRDLFYVHPGEPVVVYSNGQQFHYVIYDRLIVDEDGAPPEQRATNAKLIAPTNYEVITMVTCWPPNGPDKFTQRVIVRAVPFSITLIDTHKDAPPVQSIR</sequence>
<keyword evidence="4" id="KW-1185">Reference proteome</keyword>
<evidence type="ECO:0000313" key="3">
    <source>
        <dbReference type="EMBL" id="EFO81399.1"/>
    </source>
</evidence>
<reference evidence="3 4" key="1">
    <citation type="journal article" date="2011" name="J. Bacteriol.">
        <title>Draft genome sequence of the anoxygenic filamentous phototrophic bacterium Oscillochloris trichoides subsp. DG-6.</title>
        <authorList>
            <person name="Kuznetsov B.B."/>
            <person name="Ivanovsky R.N."/>
            <person name="Keppen O.I."/>
            <person name="Sukhacheva M.V."/>
            <person name="Bumazhkin B.K."/>
            <person name="Patutina E.O."/>
            <person name="Beletsky A.V."/>
            <person name="Mardanov A.V."/>
            <person name="Baslerov R.V."/>
            <person name="Panteleeva A.N."/>
            <person name="Kolganova T.V."/>
            <person name="Ravin N.V."/>
            <person name="Skryabin K.G."/>
        </authorList>
    </citation>
    <scope>NUCLEOTIDE SEQUENCE [LARGE SCALE GENOMIC DNA]</scope>
    <source>
        <strain evidence="3 4">DG-6</strain>
    </source>
</reference>
<comment type="caution">
    <text evidence="3">The sequence shown here is derived from an EMBL/GenBank/DDBJ whole genome shotgun (WGS) entry which is preliminary data.</text>
</comment>
<dbReference type="Gene3D" id="2.40.260.10">
    <property type="entry name" value="Sortase"/>
    <property type="match status" value="1"/>
</dbReference>
<accession>E1IBI0</accession>
<keyword evidence="2" id="KW-0812">Transmembrane</keyword>
<dbReference type="EMBL" id="ADVR01000012">
    <property type="protein sequence ID" value="EFO81399.1"/>
    <property type="molecule type" value="Genomic_DNA"/>
</dbReference>
<keyword evidence="2" id="KW-0472">Membrane</keyword>
<evidence type="ECO:0000256" key="1">
    <source>
        <dbReference type="ARBA" id="ARBA00022801"/>
    </source>
</evidence>
<name>E1IBI0_9CHLR</name>
<dbReference type="OrthoDB" id="162896at2"/>
<feature type="transmembrane region" description="Helical" evidence="2">
    <location>
        <begin position="28"/>
        <end position="50"/>
    </location>
</feature>
<dbReference type="AlphaFoldDB" id="E1IBI0"/>
<dbReference type="InterPro" id="IPR005754">
    <property type="entry name" value="Sortase"/>
</dbReference>
<dbReference type="Proteomes" id="UP000054010">
    <property type="component" value="Unassembled WGS sequence"/>
</dbReference>
<dbReference type="CDD" id="cd00004">
    <property type="entry name" value="Sortase"/>
    <property type="match status" value="1"/>
</dbReference>
<evidence type="ECO:0000313" key="4">
    <source>
        <dbReference type="Proteomes" id="UP000054010"/>
    </source>
</evidence>
<organism evidence="3 4">
    <name type="scientific">Oscillochloris trichoides DG-6</name>
    <dbReference type="NCBI Taxonomy" id="765420"/>
    <lineage>
        <taxon>Bacteria</taxon>
        <taxon>Bacillati</taxon>
        <taxon>Chloroflexota</taxon>
        <taxon>Chloroflexia</taxon>
        <taxon>Chloroflexales</taxon>
        <taxon>Chloroflexineae</taxon>
        <taxon>Oscillochloridaceae</taxon>
        <taxon>Oscillochloris</taxon>
    </lineage>
</organism>
<dbReference type="InterPro" id="IPR023365">
    <property type="entry name" value="Sortase_dom-sf"/>
</dbReference>
<gene>
    <name evidence="3" type="ORF">OSCT_0681</name>
</gene>
<keyword evidence="1" id="KW-0378">Hydrolase</keyword>